<reference evidence="2" key="1">
    <citation type="journal article" date="2020" name="Stud. Mycol.">
        <title>101 Dothideomycetes genomes: a test case for predicting lifestyles and emergence of pathogens.</title>
        <authorList>
            <person name="Haridas S."/>
            <person name="Albert R."/>
            <person name="Binder M."/>
            <person name="Bloem J."/>
            <person name="Labutti K."/>
            <person name="Salamov A."/>
            <person name="Andreopoulos B."/>
            <person name="Baker S."/>
            <person name="Barry K."/>
            <person name="Bills G."/>
            <person name="Bluhm B."/>
            <person name="Cannon C."/>
            <person name="Castanera R."/>
            <person name="Culley D."/>
            <person name="Daum C."/>
            <person name="Ezra D."/>
            <person name="Gonzalez J."/>
            <person name="Henrissat B."/>
            <person name="Kuo A."/>
            <person name="Liang C."/>
            <person name="Lipzen A."/>
            <person name="Lutzoni F."/>
            <person name="Magnuson J."/>
            <person name="Mondo S."/>
            <person name="Nolan M."/>
            <person name="Ohm R."/>
            <person name="Pangilinan J."/>
            <person name="Park H.-J."/>
            <person name="Ramirez L."/>
            <person name="Alfaro M."/>
            <person name="Sun H."/>
            <person name="Tritt A."/>
            <person name="Yoshinaga Y."/>
            <person name="Zwiers L.-H."/>
            <person name="Turgeon B."/>
            <person name="Goodwin S."/>
            <person name="Spatafora J."/>
            <person name="Crous P."/>
            <person name="Grigoriev I."/>
        </authorList>
    </citation>
    <scope>NUCLEOTIDE SEQUENCE</scope>
    <source>
        <strain evidence="2">CBS 125425</strain>
    </source>
</reference>
<feature type="region of interest" description="Disordered" evidence="1">
    <location>
        <begin position="26"/>
        <end position="77"/>
    </location>
</feature>
<accession>A0A9P4R9A9</accession>
<dbReference type="AlphaFoldDB" id="A0A9P4R9A9"/>
<comment type="caution">
    <text evidence="2">The sequence shown here is derived from an EMBL/GenBank/DDBJ whole genome shotgun (WGS) entry which is preliminary data.</text>
</comment>
<sequence>MYSEKGSGRKVPQVKSHDPFTSFRLSAGILNPEGRSSTTGICTHSHDRPDITRLTSNTRPSRVLSAPQPQPSSSHLPKLRLTARLYHAQPARITPRLYIVLSLSSLHTQSGAVPRIPIPLPLPYSPPKAQSSSTIITVRVVTRILAPSRQPQQRPTRN</sequence>
<keyword evidence="3" id="KW-1185">Reference proteome</keyword>
<protein>
    <submittedName>
        <fullName evidence="2">Uncharacterized protein</fullName>
    </submittedName>
</protein>
<evidence type="ECO:0000256" key="1">
    <source>
        <dbReference type="SAM" id="MobiDB-lite"/>
    </source>
</evidence>
<gene>
    <name evidence="2" type="ORF">EJ04DRAFT_509349</name>
</gene>
<evidence type="ECO:0000313" key="3">
    <source>
        <dbReference type="Proteomes" id="UP000799444"/>
    </source>
</evidence>
<dbReference type="EMBL" id="ML996107">
    <property type="protein sequence ID" value="KAF2738786.1"/>
    <property type="molecule type" value="Genomic_DNA"/>
</dbReference>
<dbReference type="Proteomes" id="UP000799444">
    <property type="component" value="Unassembled WGS sequence"/>
</dbReference>
<name>A0A9P4R9A9_9PLEO</name>
<proteinExistence type="predicted"/>
<organism evidence="2 3">
    <name type="scientific">Polyplosphaeria fusca</name>
    <dbReference type="NCBI Taxonomy" id="682080"/>
    <lineage>
        <taxon>Eukaryota</taxon>
        <taxon>Fungi</taxon>
        <taxon>Dikarya</taxon>
        <taxon>Ascomycota</taxon>
        <taxon>Pezizomycotina</taxon>
        <taxon>Dothideomycetes</taxon>
        <taxon>Pleosporomycetidae</taxon>
        <taxon>Pleosporales</taxon>
        <taxon>Tetraplosphaeriaceae</taxon>
        <taxon>Polyplosphaeria</taxon>
    </lineage>
</organism>
<evidence type="ECO:0000313" key="2">
    <source>
        <dbReference type="EMBL" id="KAF2738786.1"/>
    </source>
</evidence>